<reference evidence="1 2" key="1">
    <citation type="submission" date="2019-12" db="EMBL/GenBank/DDBJ databases">
        <title>Genome sequenceing of Clostridium bovifaecis.</title>
        <authorList>
            <person name="Yao Y."/>
        </authorList>
    </citation>
    <scope>NUCLEOTIDE SEQUENCE [LARGE SCALE GENOMIC DNA]</scope>
    <source>
        <strain evidence="1 2">BXX</strain>
    </source>
</reference>
<dbReference type="AlphaFoldDB" id="A0A6I6EVI2"/>
<organism evidence="1 2">
    <name type="scientific">Clostridium bovifaecis</name>
    <dbReference type="NCBI Taxonomy" id="2184719"/>
    <lineage>
        <taxon>Bacteria</taxon>
        <taxon>Bacillati</taxon>
        <taxon>Bacillota</taxon>
        <taxon>Clostridia</taxon>
        <taxon>Eubacteriales</taxon>
        <taxon>Clostridiaceae</taxon>
        <taxon>Clostridium</taxon>
    </lineage>
</organism>
<sequence>MPTGNKLEQALAGAKGLSAQLKTFGLDTDNQDAKQMFNQLATNVDNVAQALQGRLDFVKQEEPQYRG</sequence>
<gene>
    <name evidence="1" type="ORF">GOM49_02535</name>
</gene>
<proteinExistence type="predicted"/>
<dbReference type="Pfam" id="PF07870">
    <property type="entry name" value="DUF1657"/>
    <property type="match status" value="1"/>
</dbReference>
<evidence type="ECO:0000313" key="2">
    <source>
        <dbReference type="Proteomes" id="UP000422764"/>
    </source>
</evidence>
<evidence type="ECO:0000313" key="1">
    <source>
        <dbReference type="EMBL" id="QGU94161.1"/>
    </source>
</evidence>
<dbReference type="EMBL" id="CP046522">
    <property type="protein sequence ID" value="QGU94161.1"/>
    <property type="molecule type" value="Genomic_DNA"/>
</dbReference>
<dbReference type="Proteomes" id="UP000422764">
    <property type="component" value="Chromosome"/>
</dbReference>
<keyword evidence="2" id="KW-1185">Reference proteome</keyword>
<dbReference type="InterPro" id="IPR012452">
    <property type="entry name" value="DUF1657"/>
</dbReference>
<accession>A0A6I6EVI2</accession>
<name>A0A6I6EVI2_9CLOT</name>
<protein>
    <submittedName>
        <fullName evidence="1">DUF1657 domain-containing protein</fullName>
    </submittedName>
</protein>